<dbReference type="GO" id="GO:0009103">
    <property type="term" value="P:lipopolysaccharide biosynthetic process"/>
    <property type="evidence" value="ECO:0007669"/>
    <property type="project" value="UniProtKB-ARBA"/>
</dbReference>
<feature type="transmembrane region" description="Helical" evidence="8">
    <location>
        <begin position="301"/>
        <end position="323"/>
    </location>
</feature>
<feature type="transmembrane region" description="Helical" evidence="8">
    <location>
        <begin position="262"/>
        <end position="280"/>
    </location>
</feature>
<keyword evidence="6 8" id="KW-1133">Transmembrane helix</keyword>
<evidence type="ECO:0000256" key="5">
    <source>
        <dbReference type="ARBA" id="ARBA00022692"/>
    </source>
</evidence>
<evidence type="ECO:0000256" key="2">
    <source>
        <dbReference type="ARBA" id="ARBA00022475"/>
    </source>
</evidence>
<feature type="transmembrane region" description="Helical" evidence="8">
    <location>
        <begin position="356"/>
        <end position="378"/>
    </location>
</feature>
<dbReference type="GO" id="GO:0005886">
    <property type="term" value="C:plasma membrane"/>
    <property type="evidence" value="ECO:0007669"/>
    <property type="project" value="UniProtKB-SubCell"/>
</dbReference>
<keyword evidence="7 8" id="KW-0472">Membrane</keyword>
<evidence type="ECO:0000256" key="7">
    <source>
        <dbReference type="ARBA" id="ARBA00023136"/>
    </source>
</evidence>
<sequence>MLQASSKLRSFLASDRWATFITTYFVWLLAGYFLIQTGVRYLASPVLGLDEAEQIIASQSLQLGYGPQPPLYTWLTILFFSIFGKGLFATALLKNSLLFLGYLGVWLSAKKASDITLAAIASASLIFLPQIAWESQRALSHSVLMFACSAWTVYLFIGCMEKPRWWRAVILGLVIAAGALSKYNYFFLLVALFAAGFCVADARKFLRSKYFLCSVVVAFVLILPPLFWVFQHQDLIYSRVHKFGIDRTEHQLLTGVYSLTSAALRFVSVAVVLYFCAWATSFYWKDTEQHDQYVIESTRKLLTLVVIFGLVLALVAVVLSGANVVKDRWLQPILFLAPLVASLWLFADVSLREAKIILGTASILAVIIIILIPLNFAWGNFKKPSAHALPSQAIVDTLAQYGVRSVFATSHSIAGNIGNLKPGWAVTIPEYSGLDISYPYPVAVVWTGHGPRIPAKMAELYQTLKGEPLPPSEIHRESAPYYYWSKYPFDYSFVVVTEGK</sequence>
<feature type="transmembrane region" description="Helical" evidence="8">
    <location>
        <begin position="210"/>
        <end position="230"/>
    </location>
</feature>
<dbReference type="AlphaFoldDB" id="A0A165ZQP1"/>
<dbReference type="Proteomes" id="UP000076577">
    <property type="component" value="Unassembled WGS sequence"/>
</dbReference>
<evidence type="ECO:0000259" key="9">
    <source>
        <dbReference type="Pfam" id="PF13231"/>
    </source>
</evidence>
<dbReference type="STRING" id="989403.SAMN05421798_102193"/>
<dbReference type="PANTHER" id="PTHR33908">
    <property type="entry name" value="MANNOSYLTRANSFERASE YKCB-RELATED"/>
    <property type="match status" value="1"/>
</dbReference>
<keyword evidence="11" id="KW-1185">Reference proteome</keyword>
<dbReference type="Pfam" id="PF13231">
    <property type="entry name" value="PMT_2"/>
    <property type="match status" value="1"/>
</dbReference>
<feature type="transmembrane region" description="Helical" evidence="8">
    <location>
        <begin position="186"/>
        <end position="203"/>
    </location>
</feature>
<gene>
    <name evidence="10" type="ORF">PsAD2_01644</name>
</gene>
<feature type="transmembrane region" description="Helical" evidence="8">
    <location>
        <begin position="17"/>
        <end position="35"/>
    </location>
</feature>
<name>A0A165ZQP1_9HYPH</name>
<feature type="transmembrane region" description="Helical" evidence="8">
    <location>
        <begin position="329"/>
        <end position="347"/>
    </location>
</feature>
<proteinExistence type="predicted"/>
<keyword evidence="2" id="KW-1003">Cell membrane</keyword>
<evidence type="ECO:0000256" key="3">
    <source>
        <dbReference type="ARBA" id="ARBA00022676"/>
    </source>
</evidence>
<feature type="domain" description="Glycosyltransferase RgtA/B/C/D-like" evidence="9">
    <location>
        <begin position="68"/>
        <end position="228"/>
    </location>
</feature>
<dbReference type="GO" id="GO:0016763">
    <property type="term" value="F:pentosyltransferase activity"/>
    <property type="evidence" value="ECO:0007669"/>
    <property type="project" value="TreeGrafter"/>
</dbReference>
<dbReference type="InterPro" id="IPR050297">
    <property type="entry name" value="LipidA_mod_glycosyltrf_83"/>
</dbReference>
<protein>
    <recommendedName>
        <fullName evidence="9">Glycosyltransferase RgtA/B/C/D-like domain-containing protein</fullName>
    </recommendedName>
</protein>
<keyword evidence="4" id="KW-0808">Transferase</keyword>
<evidence type="ECO:0000256" key="1">
    <source>
        <dbReference type="ARBA" id="ARBA00004651"/>
    </source>
</evidence>
<feature type="transmembrane region" description="Helical" evidence="8">
    <location>
        <begin position="71"/>
        <end position="93"/>
    </location>
</feature>
<comment type="caution">
    <text evidence="10">The sequence shown here is derived from an EMBL/GenBank/DDBJ whole genome shotgun (WGS) entry which is preliminary data.</text>
</comment>
<dbReference type="PATRIC" id="fig|989403.3.peg.1744"/>
<accession>A0A165ZQP1</accession>
<comment type="subcellular location">
    <subcellularLocation>
        <location evidence="1">Cell membrane</location>
        <topology evidence="1">Multi-pass membrane protein</topology>
    </subcellularLocation>
</comment>
<keyword evidence="3" id="KW-0328">Glycosyltransferase</keyword>
<dbReference type="PANTHER" id="PTHR33908:SF11">
    <property type="entry name" value="MEMBRANE PROTEIN"/>
    <property type="match status" value="1"/>
</dbReference>
<evidence type="ECO:0000313" key="10">
    <source>
        <dbReference type="EMBL" id="KZL20157.1"/>
    </source>
</evidence>
<organism evidence="10 11">
    <name type="scientific">Pseudovibrio axinellae</name>
    <dbReference type="NCBI Taxonomy" id="989403"/>
    <lineage>
        <taxon>Bacteria</taxon>
        <taxon>Pseudomonadati</taxon>
        <taxon>Pseudomonadota</taxon>
        <taxon>Alphaproteobacteria</taxon>
        <taxon>Hyphomicrobiales</taxon>
        <taxon>Stappiaceae</taxon>
        <taxon>Pseudovibrio</taxon>
    </lineage>
</organism>
<keyword evidence="5 8" id="KW-0812">Transmembrane</keyword>
<dbReference type="EMBL" id="LMCB01000011">
    <property type="protein sequence ID" value="KZL20157.1"/>
    <property type="molecule type" value="Genomic_DNA"/>
</dbReference>
<dbReference type="InterPro" id="IPR038731">
    <property type="entry name" value="RgtA/B/C-like"/>
</dbReference>
<evidence type="ECO:0000256" key="4">
    <source>
        <dbReference type="ARBA" id="ARBA00022679"/>
    </source>
</evidence>
<evidence type="ECO:0000256" key="8">
    <source>
        <dbReference type="SAM" id="Phobius"/>
    </source>
</evidence>
<evidence type="ECO:0000313" key="11">
    <source>
        <dbReference type="Proteomes" id="UP000076577"/>
    </source>
</evidence>
<dbReference type="OrthoDB" id="9153955at2"/>
<evidence type="ECO:0000256" key="6">
    <source>
        <dbReference type="ARBA" id="ARBA00022989"/>
    </source>
</evidence>
<feature type="transmembrane region" description="Helical" evidence="8">
    <location>
        <begin position="138"/>
        <end position="157"/>
    </location>
</feature>
<reference evidence="10 11" key="1">
    <citation type="journal article" date="2016" name="Front. Microbiol.">
        <title>Comparative Genomic Analysis Reveals a Diverse Repertoire of Genes Involved in Prokaryote-Eukaryote Interactions within the Pseudovibrio Genus.</title>
        <authorList>
            <person name="Romano S."/>
            <person name="Fernandez-Guerra A."/>
            <person name="Reen F.J."/>
            <person name="Glockner F.O."/>
            <person name="Crowley S.P."/>
            <person name="O'Sullivan O."/>
            <person name="Cotter P.D."/>
            <person name="Adams C."/>
            <person name="Dobson A.D."/>
            <person name="O'Gara F."/>
        </authorList>
    </citation>
    <scope>NUCLEOTIDE SEQUENCE [LARGE SCALE GENOMIC DNA]</scope>
    <source>
        <strain evidence="10 11">Ad2</strain>
    </source>
</reference>